<dbReference type="GO" id="GO:0000981">
    <property type="term" value="F:DNA-binding transcription factor activity, RNA polymerase II-specific"/>
    <property type="evidence" value="ECO:0007669"/>
    <property type="project" value="InterPro"/>
</dbReference>
<feature type="domain" description="Zn(2)-C6 fungal-type" evidence="7">
    <location>
        <begin position="101"/>
        <end position="130"/>
    </location>
</feature>
<dbReference type="GO" id="GO:0008270">
    <property type="term" value="F:zinc ion binding"/>
    <property type="evidence" value="ECO:0007669"/>
    <property type="project" value="InterPro"/>
</dbReference>
<gene>
    <name evidence="8" type="ORF">M409DRAFT_17452</name>
</gene>
<dbReference type="AlphaFoldDB" id="A0A6A6CZM9"/>
<evidence type="ECO:0000256" key="4">
    <source>
        <dbReference type="ARBA" id="ARBA00023163"/>
    </source>
</evidence>
<keyword evidence="3" id="KW-0238">DNA-binding</keyword>
<feature type="region of interest" description="Disordered" evidence="6">
    <location>
        <begin position="1"/>
        <end position="38"/>
    </location>
</feature>
<evidence type="ECO:0000313" key="9">
    <source>
        <dbReference type="Proteomes" id="UP000799537"/>
    </source>
</evidence>
<evidence type="ECO:0000256" key="3">
    <source>
        <dbReference type="ARBA" id="ARBA00023125"/>
    </source>
</evidence>
<dbReference type="GO" id="GO:0043565">
    <property type="term" value="F:sequence-specific DNA binding"/>
    <property type="evidence" value="ECO:0007669"/>
    <property type="project" value="TreeGrafter"/>
</dbReference>
<sequence>MDPYPYGGFPNPGNNQYLNTQPYHGAVPPPNPYQAYPNQVAYPTARHGEDPRQWSQPLHPTPFQVPGMPVSANAGGPQWQPTLTDIEADGPREKIRRTRTACEECRKRKQRCDGRRPCRQCMEQRIECQYRDPQPPKKQSELDRAIQLAEENNLSLAMANNNLDSVYAEMGRVNRRLGVEVERRRAGTQMVDQDALYPANAPYNSVQGNVQDYTRPSGGQQRTDDNSSANRSKRQRHR</sequence>
<reference evidence="8" key="1">
    <citation type="journal article" date="2020" name="Stud. Mycol.">
        <title>101 Dothideomycetes genomes: a test case for predicting lifestyles and emergence of pathogens.</title>
        <authorList>
            <person name="Haridas S."/>
            <person name="Albert R."/>
            <person name="Binder M."/>
            <person name="Bloem J."/>
            <person name="Labutti K."/>
            <person name="Salamov A."/>
            <person name="Andreopoulos B."/>
            <person name="Baker S."/>
            <person name="Barry K."/>
            <person name="Bills G."/>
            <person name="Bluhm B."/>
            <person name="Cannon C."/>
            <person name="Castanera R."/>
            <person name="Culley D."/>
            <person name="Daum C."/>
            <person name="Ezra D."/>
            <person name="Gonzalez J."/>
            <person name="Henrissat B."/>
            <person name="Kuo A."/>
            <person name="Liang C."/>
            <person name="Lipzen A."/>
            <person name="Lutzoni F."/>
            <person name="Magnuson J."/>
            <person name="Mondo S."/>
            <person name="Nolan M."/>
            <person name="Ohm R."/>
            <person name="Pangilinan J."/>
            <person name="Park H.-J."/>
            <person name="Ramirez L."/>
            <person name="Alfaro M."/>
            <person name="Sun H."/>
            <person name="Tritt A."/>
            <person name="Yoshinaga Y."/>
            <person name="Zwiers L.-H."/>
            <person name="Turgeon B."/>
            <person name="Goodwin S."/>
            <person name="Spatafora J."/>
            <person name="Crous P."/>
            <person name="Grigoriev I."/>
        </authorList>
    </citation>
    <scope>NUCLEOTIDE SEQUENCE</scope>
    <source>
        <strain evidence="8">ATCC 36951</strain>
    </source>
</reference>
<protein>
    <recommendedName>
        <fullName evidence="7">Zn(2)-C6 fungal-type domain-containing protein</fullName>
    </recommendedName>
</protein>
<dbReference type="Proteomes" id="UP000799537">
    <property type="component" value="Unassembled WGS sequence"/>
</dbReference>
<keyword evidence="4" id="KW-0804">Transcription</keyword>
<evidence type="ECO:0000313" key="8">
    <source>
        <dbReference type="EMBL" id="KAF2172213.1"/>
    </source>
</evidence>
<dbReference type="SUPFAM" id="SSF57701">
    <property type="entry name" value="Zn2/Cys6 DNA-binding domain"/>
    <property type="match status" value="1"/>
</dbReference>
<name>A0A6A6CZM9_ZASCE</name>
<dbReference type="Pfam" id="PF00172">
    <property type="entry name" value="Zn_clus"/>
    <property type="match status" value="1"/>
</dbReference>
<comment type="subcellular location">
    <subcellularLocation>
        <location evidence="1">Nucleus</location>
    </subcellularLocation>
</comment>
<dbReference type="CDD" id="cd00067">
    <property type="entry name" value="GAL4"/>
    <property type="match status" value="1"/>
</dbReference>
<keyword evidence="5" id="KW-0539">Nucleus</keyword>
<evidence type="ECO:0000259" key="7">
    <source>
        <dbReference type="PROSITE" id="PS50048"/>
    </source>
</evidence>
<keyword evidence="2" id="KW-0805">Transcription regulation</keyword>
<organism evidence="8 9">
    <name type="scientific">Zasmidium cellare ATCC 36951</name>
    <dbReference type="NCBI Taxonomy" id="1080233"/>
    <lineage>
        <taxon>Eukaryota</taxon>
        <taxon>Fungi</taxon>
        <taxon>Dikarya</taxon>
        <taxon>Ascomycota</taxon>
        <taxon>Pezizomycotina</taxon>
        <taxon>Dothideomycetes</taxon>
        <taxon>Dothideomycetidae</taxon>
        <taxon>Mycosphaerellales</taxon>
        <taxon>Mycosphaerellaceae</taxon>
        <taxon>Zasmidium</taxon>
    </lineage>
</organism>
<proteinExistence type="predicted"/>
<dbReference type="Gene3D" id="4.10.240.10">
    <property type="entry name" value="Zn(2)-C6 fungal-type DNA-binding domain"/>
    <property type="match status" value="1"/>
</dbReference>
<evidence type="ECO:0000256" key="6">
    <source>
        <dbReference type="SAM" id="MobiDB-lite"/>
    </source>
</evidence>
<dbReference type="RefSeq" id="XP_033673102.1">
    <property type="nucleotide sequence ID" value="XM_033804069.1"/>
</dbReference>
<dbReference type="PANTHER" id="PTHR47540:SF2">
    <property type="entry name" value="ZN(II)2CYS6 TRANSCRIPTION FACTOR (EUROFUNG)"/>
    <property type="match status" value="1"/>
</dbReference>
<evidence type="ECO:0000256" key="2">
    <source>
        <dbReference type="ARBA" id="ARBA00023015"/>
    </source>
</evidence>
<feature type="compositionally biased region" description="Polar residues" evidence="6">
    <location>
        <begin position="202"/>
        <end position="230"/>
    </location>
</feature>
<evidence type="ECO:0000256" key="5">
    <source>
        <dbReference type="ARBA" id="ARBA00023242"/>
    </source>
</evidence>
<dbReference type="GO" id="GO:0045944">
    <property type="term" value="P:positive regulation of transcription by RNA polymerase II"/>
    <property type="evidence" value="ECO:0007669"/>
    <property type="project" value="TreeGrafter"/>
</dbReference>
<dbReference type="OrthoDB" id="10261408at2759"/>
<dbReference type="InterPro" id="IPR001138">
    <property type="entry name" value="Zn2Cys6_DnaBD"/>
</dbReference>
<keyword evidence="9" id="KW-1185">Reference proteome</keyword>
<dbReference type="EMBL" id="ML993581">
    <property type="protein sequence ID" value="KAF2172213.1"/>
    <property type="molecule type" value="Genomic_DNA"/>
</dbReference>
<feature type="compositionally biased region" description="Low complexity" evidence="6">
    <location>
        <begin position="1"/>
        <end position="17"/>
    </location>
</feature>
<dbReference type="GO" id="GO:0005634">
    <property type="term" value="C:nucleus"/>
    <property type="evidence" value="ECO:0007669"/>
    <property type="project" value="UniProtKB-SubCell"/>
</dbReference>
<feature type="region of interest" description="Disordered" evidence="6">
    <location>
        <begin position="192"/>
        <end position="238"/>
    </location>
</feature>
<dbReference type="PROSITE" id="PS50048">
    <property type="entry name" value="ZN2_CY6_FUNGAL_2"/>
    <property type="match status" value="1"/>
</dbReference>
<dbReference type="PANTHER" id="PTHR47540">
    <property type="entry name" value="THIAMINE REPRESSIBLE GENES REGULATORY PROTEIN THI5"/>
    <property type="match status" value="1"/>
</dbReference>
<evidence type="ECO:0000256" key="1">
    <source>
        <dbReference type="ARBA" id="ARBA00004123"/>
    </source>
</evidence>
<accession>A0A6A6CZM9</accession>
<dbReference type="PROSITE" id="PS00463">
    <property type="entry name" value="ZN2_CY6_FUNGAL_1"/>
    <property type="match status" value="1"/>
</dbReference>
<dbReference type="InterPro" id="IPR036864">
    <property type="entry name" value="Zn2-C6_fun-type_DNA-bd_sf"/>
</dbReference>
<dbReference type="GeneID" id="54557341"/>
<dbReference type="SMART" id="SM00066">
    <property type="entry name" value="GAL4"/>
    <property type="match status" value="1"/>
</dbReference>
<dbReference type="InterPro" id="IPR051711">
    <property type="entry name" value="Stress_Response_Reg"/>
</dbReference>